<dbReference type="GO" id="GO:0016757">
    <property type="term" value="F:glycosyltransferase activity"/>
    <property type="evidence" value="ECO:0007669"/>
    <property type="project" value="UniProtKB-KW"/>
</dbReference>
<gene>
    <name evidence="5" type="ORF">E7203_02765</name>
</gene>
<keyword evidence="2" id="KW-0808">Transferase</keyword>
<dbReference type="RefSeq" id="WP_303668435.1">
    <property type="nucleotide sequence ID" value="NZ_SVCA01000002.1"/>
</dbReference>
<evidence type="ECO:0000313" key="5">
    <source>
        <dbReference type="EMBL" id="MBE6084385.1"/>
    </source>
</evidence>
<dbReference type="PANTHER" id="PTHR12526:SF629">
    <property type="entry name" value="TEICHURONIC ACID BIOSYNTHESIS GLYCOSYLTRANSFERASE TUAH-RELATED"/>
    <property type="match status" value="1"/>
</dbReference>
<name>A0A927WLA3_SELRU</name>
<evidence type="ECO:0000256" key="2">
    <source>
        <dbReference type="ARBA" id="ARBA00022679"/>
    </source>
</evidence>
<evidence type="ECO:0000259" key="3">
    <source>
        <dbReference type="Pfam" id="PF00534"/>
    </source>
</evidence>
<feature type="domain" description="Glycosyl transferase family 1" evidence="3">
    <location>
        <begin position="192"/>
        <end position="358"/>
    </location>
</feature>
<protein>
    <submittedName>
        <fullName evidence="5">Glycosyltransferase family 4 protein</fullName>
    </submittedName>
</protein>
<dbReference type="InterPro" id="IPR001296">
    <property type="entry name" value="Glyco_trans_1"/>
</dbReference>
<dbReference type="Pfam" id="PF13439">
    <property type="entry name" value="Glyco_transf_4"/>
    <property type="match status" value="1"/>
</dbReference>
<evidence type="ECO:0000256" key="1">
    <source>
        <dbReference type="ARBA" id="ARBA00022676"/>
    </source>
</evidence>
<evidence type="ECO:0000313" key="6">
    <source>
        <dbReference type="Proteomes" id="UP000772151"/>
    </source>
</evidence>
<keyword evidence="1" id="KW-0328">Glycosyltransferase</keyword>
<sequence>MKKVLSIVLNNFTHDSRVLKECLSLHKNGYDISVLALHDGREGLAETELISGVPVRRVRLVSKSWSKTPIVQVLKYLEFIIRAQSACRKADILHCNDLNALIVGVVAKILSLWRLKIVYDAHELECEAGARTRRGQKLLELAERLTILFANQVITVSPSIAEDYARRYGIKKPSLVLNAPAWREEIPQGDIFRKKFGIGQEQKIFIYQGGLSFERAVKELVEAFAARKKSDAVLIFMGYGPAEEYIRKASDKHHNIFLHPAVPPHEILQYTCGADYGLIFLHTKGNNNYYYCLPNKFFEYATCGLPFLANDLYDIDRMNEQYHLGELVKTMSVTEINEGIDKLLAEDYQQLSQNARQMAKNNSWEIQEKSLLNVYDKLTNLHL</sequence>
<dbReference type="Proteomes" id="UP000772151">
    <property type="component" value="Unassembled WGS sequence"/>
</dbReference>
<dbReference type="AlphaFoldDB" id="A0A927WLA3"/>
<dbReference type="PANTHER" id="PTHR12526">
    <property type="entry name" value="GLYCOSYLTRANSFERASE"/>
    <property type="match status" value="1"/>
</dbReference>
<dbReference type="EMBL" id="SVCA01000002">
    <property type="protein sequence ID" value="MBE6084385.1"/>
    <property type="molecule type" value="Genomic_DNA"/>
</dbReference>
<dbReference type="SUPFAM" id="SSF53756">
    <property type="entry name" value="UDP-Glycosyltransferase/glycogen phosphorylase"/>
    <property type="match status" value="1"/>
</dbReference>
<dbReference type="InterPro" id="IPR028098">
    <property type="entry name" value="Glyco_trans_4-like_N"/>
</dbReference>
<reference evidence="5" key="1">
    <citation type="submission" date="2019-04" db="EMBL/GenBank/DDBJ databases">
        <title>Evolution of Biomass-Degrading Anaerobic Consortia Revealed by Metagenomics.</title>
        <authorList>
            <person name="Peng X."/>
        </authorList>
    </citation>
    <scope>NUCLEOTIDE SEQUENCE</scope>
    <source>
        <strain evidence="5">SIG242</strain>
    </source>
</reference>
<organism evidence="5 6">
    <name type="scientific">Selenomonas ruminantium</name>
    <dbReference type="NCBI Taxonomy" id="971"/>
    <lineage>
        <taxon>Bacteria</taxon>
        <taxon>Bacillati</taxon>
        <taxon>Bacillota</taxon>
        <taxon>Negativicutes</taxon>
        <taxon>Selenomonadales</taxon>
        <taxon>Selenomonadaceae</taxon>
        <taxon>Selenomonas</taxon>
    </lineage>
</organism>
<dbReference type="Pfam" id="PF00534">
    <property type="entry name" value="Glycos_transf_1"/>
    <property type="match status" value="1"/>
</dbReference>
<dbReference type="Gene3D" id="3.40.50.2000">
    <property type="entry name" value="Glycogen Phosphorylase B"/>
    <property type="match status" value="2"/>
</dbReference>
<proteinExistence type="predicted"/>
<evidence type="ECO:0000259" key="4">
    <source>
        <dbReference type="Pfam" id="PF13439"/>
    </source>
</evidence>
<comment type="caution">
    <text evidence="5">The sequence shown here is derived from an EMBL/GenBank/DDBJ whole genome shotgun (WGS) entry which is preliminary data.</text>
</comment>
<accession>A0A927WLA3</accession>
<feature type="domain" description="Glycosyltransferase subfamily 4-like N-terminal" evidence="4">
    <location>
        <begin position="23"/>
        <end position="172"/>
    </location>
</feature>